<evidence type="ECO:0000313" key="2">
    <source>
        <dbReference type="Proteomes" id="UP000051638"/>
    </source>
</evidence>
<dbReference type="EMBL" id="AYYI01000092">
    <property type="protein sequence ID" value="KRM94134.1"/>
    <property type="molecule type" value="Genomic_DNA"/>
</dbReference>
<dbReference type="Pfam" id="PF21699">
    <property type="entry name" value="TM1266-like"/>
    <property type="match status" value="1"/>
</dbReference>
<dbReference type="InterPro" id="IPR023860">
    <property type="entry name" value="FeFe-hyd_TM1266"/>
</dbReference>
<dbReference type="Proteomes" id="UP000051638">
    <property type="component" value="Unassembled WGS sequence"/>
</dbReference>
<dbReference type="Gene3D" id="3.30.70.1150">
    <property type="entry name" value="ACT-like. Chain A, domain 2"/>
    <property type="match status" value="1"/>
</dbReference>
<keyword evidence="2" id="KW-1185">Reference proteome</keyword>
<protein>
    <recommendedName>
        <fullName evidence="3">Iron-only hydrogenase system regulator</fullName>
    </recommendedName>
</protein>
<dbReference type="SUPFAM" id="SSF55021">
    <property type="entry name" value="ACT-like"/>
    <property type="match status" value="1"/>
</dbReference>
<dbReference type="STRING" id="1423796.FC24_GL000403"/>
<dbReference type="InterPro" id="IPR045865">
    <property type="entry name" value="ACT-like_dom_sf"/>
</dbReference>
<sequence length="87" mass="9573">MVSVQTRIAVIGIIVEQTDEVSELNRLLHTYRDYIIGRMGIPYRQRNINIISVAVDAPQDVISALTGKIGRLAGISTKTAYSKVVSD</sequence>
<gene>
    <name evidence="1" type="ORF">FC24_GL000403</name>
</gene>
<dbReference type="AlphaFoldDB" id="A0A0R2D1R6"/>
<dbReference type="NCBIfam" id="TIGR03959">
    <property type="entry name" value="hyd_TM1266"/>
    <property type="match status" value="1"/>
</dbReference>
<reference evidence="1 2" key="1">
    <citation type="journal article" date="2015" name="Genome Announc.">
        <title>Expanding the biotechnology potential of lactobacilli through comparative genomics of 213 strains and associated genera.</title>
        <authorList>
            <person name="Sun Z."/>
            <person name="Harris H.M."/>
            <person name="McCann A."/>
            <person name="Guo C."/>
            <person name="Argimon S."/>
            <person name="Zhang W."/>
            <person name="Yang X."/>
            <person name="Jeffery I.B."/>
            <person name="Cooney J.C."/>
            <person name="Kagawa T.F."/>
            <person name="Liu W."/>
            <person name="Song Y."/>
            <person name="Salvetti E."/>
            <person name="Wrobel A."/>
            <person name="Rasinkangas P."/>
            <person name="Parkhill J."/>
            <person name="Rea M.C."/>
            <person name="O'Sullivan O."/>
            <person name="Ritari J."/>
            <person name="Douillard F.P."/>
            <person name="Paul Ross R."/>
            <person name="Yang R."/>
            <person name="Briner A.E."/>
            <person name="Felis G.E."/>
            <person name="de Vos W.M."/>
            <person name="Barrangou R."/>
            <person name="Klaenhammer T.R."/>
            <person name="Caufield P.W."/>
            <person name="Cui Y."/>
            <person name="Zhang H."/>
            <person name="O'Toole P.W."/>
        </authorList>
    </citation>
    <scope>NUCLEOTIDE SEQUENCE [LARGE SCALE GENOMIC DNA]</scope>
    <source>
        <strain evidence="1 2">DSM 20253</strain>
    </source>
</reference>
<dbReference type="PATRIC" id="fig|1423796.3.peg.415"/>
<name>A0A0R2D1R6_9LACO</name>
<evidence type="ECO:0008006" key="3">
    <source>
        <dbReference type="Google" id="ProtNLM"/>
    </source>
</evidence>
<accession>A0A0R2D1R6</accession>
<dbReference type="InterPro" id="IPR027271">
    <property type="entry name" value="Acetolactate_synth/TF_NikR_C"/>
</dbReference>
<evidence type="ECO:0000313" key="1">
    <source>
        <dbReference type="EMBL" id="KRM94134.1"/>
    </source>
</evidence>
<organism evidence="1 2">
    <name type="scientific">Loigolactobacillus rennini DSM 20253</name>
    <dbReference type="NCBI Taxonomy" id="1423796"/>
    <lineage>
        <taxon>Bacteria</taxon>
        <taxon>Bacillati</taxon>
        <taxon>Bacillota</taxon>
        <taxon>Bacilli</taxon>
        <taxon>Lactobacillales</taxon>
        <taxon>Lactobacillaceae</taxon>
        <taxon>Loigolactobacillus</taxon>
    </lineage>
</organism>
<proteinExistence type="predicted"/>
<comment type="caution">
    <text evidence="1">The sequence shown here is derived from an EMBL/GenBank/DDBJ whole genome shotgun (WGS) entry which is preliminary data.</text>
</comment>